<keyword evidence="2" id="KW-1185">Reference proteome</keyword>
<dbReference type="EMBL" id="SMOG01000044">
    <property type="protein sequence ID" value="TDF72441.1"/>
    <property type="molecule type" value="Genomic_DNA"/>
</dbReference>
<protein>
    <submittedName>
        <fullName evidence="1">Uncharacterized protein</fullName>
    </submittedName>
</protein>
<reference evidence="1" key="1">
    <citation type="submission" date="2019-03" db="EMBL/GenBank/DDBJ databases">
        <title>Candidatus Syntrophosphaera thermopropionivorans: a novel player in syntrophic propionate oxidation during anaerobic digestion.</title>
        <authorList>
            <person name="Dyksma S."/>
        </authorList>
    </citation>
    <scope>NUCLEOTIDE SEQUENCE</scope>
    <source>
        <strain evidence="1">W5</strain>
    </source>
</reference>
<comment type="caution">
    <text evidence="1">The sequence shown here is derived from an EMBL/GenBank/DDBJ whole genome shotgun (WGS) entry which is preliminary data.</text>
</comment>
<proteinExistence type="predicted"/>
<accession>A0AC61QHJ9</accession>
<gene>
    <name evidence="1" type="ORF">E0946_07065</name>
</gene>
<organism evidence="1 2">
    <name type="scientific">Candidatus Syntrophosphaera thermopropionivorans</name>
    <dbReference type="NCBI Taxonomy" id="2593015"/>
    <lineage>
        <taxon>Bacteria</taxon>
        <taxon>Pseudomonadati</taxon>
        <taxon>Candidatus Cloacimonadota</taxon>
        <taxon>Candidatus Cloacimonadia</taxon>
        <taxon>Candidatus Cloacimonadales</taxon>
        <taxon>Candidatus Cloacimonadaceae</taxon>
        <taxon>Candidatus Syntrophosphaera</taxon>
    </lineage>
</organism>
<sequence>MKISGFSFVRNGIKLYYPVVESIKSILPICDEFVIAVGKGDEDDTTRESIIALNDPKIKIIDTIWEEKYFKKGIINALQTDIAKQACNGDWLFYLQADEVVHEKYLPIIQKRCEELLDREEVEGLLFRYKHFWGDYQHYHKAHGWYPYEIRIIRNLPQIHSYQSAQSFRWFDYYDGPRQEEGTRKLRVAKVDAEIYHYGWVRPPHLMQNKCRALNSLHWGRAKAENYYQQAPEYFDYGPLDRLAVFTGTHPKVMEERIKAMDWQDKLQYSGKPNPFREPHKHERFDNRVLSWIEHNLNGGEQIGTFRNYQLLRNL</sequence>
<dbReference type="Proteomes" id="UP000294588">
    <property type="component" value="Unassembled WGS sequence"/>
</dbReference>
<name>A0AC61QHJ9_9BACT</name>
<evidence type="ECO:0000313" key="1">
    <source>
        <dbReference type="EMBL" id="TDF72441.1"/>
    </source>
</evidence>
<evidence type="ECO:0000313" key="2">
    <source>
        <dbReference type="Proteomes" id="UP000294588"/>
    </source>
</evidence>